<dbReference type="EMBL" id="BARV01016538">
    <property type="protein sequence ID" value="GAI28183.1"/>
    <property type="molecule type" value="Genomic_DNA"/>
</dbReference>
<evidence type="ECO:0000313" key="1">
    <source>
        <dbReference type="EMBL" id="GAI28183.1"/>
    </source>
</evidence>
<organism evidence="1">
    <name type="scientific">marine sediment metagenome</name>
    <dbReference type="NCBI Taxonomy" id="412755"/>
    <lineage>
        <taxon>unclassified sequences</taxon>
        <taxon>metagenomes</taxon>
        <taxon>ecological metagenomes</taxon>
    </lineage>
</organism>
<comment type="caution">
    <text evidence="1">The sequence shown here is derived from an EMBL/GenBank/DDBJ whole genome shotgun (WGS) entry which is preliminary data.</text>
</comment>
<sequence length="40" mass="4592">FAAADRDINGNPTQMGAILQKYQFGDRERIANMARLRIIR</sequence>
<feature type="non-terminal residue" evidence="1">
    <location>
        <position position="1"/>
    </location>
</feature>
<accession>X1MA64</accession>
<protein>
    <submittedName>
        <fullName evidence="1">Uncharacterized protein</fullName>
    </submittedName>
</protein>
<proteinExistence type="predicted"/>
<name>X1MA64_9ZZZZ</name>
<dbReference type="AlphaFoldDB" id="X1MA64"/>
<reference evidence="1" key="1">
    <citation type="journal article" date="2014" name="Front. Microbiol.">
        <title>High frequency of phylogenetically diverse reductive dehalogenase-homologous genes in deep subseafloor sedimentary metagenomes.</title>
        <authorList>
            <person name="Kawai M."/>
            <person name="Futagami T."/>
            <person name="Toyoda A."/>
            <person name="Takaki Y."/>
            <person name="Nishi S."/>
            <person name="Hori S."/>
            <person name="Arai W."/>
            <person name="Tsubouchi T."/>
            <person name="Morono Y."/>
            <person name="Uchiyama I."/>
            <person name="Ito T."/>
            <person name="Fujiyama A."/>
            <person name="Inagaki F."/>
            <person name="Takami H."/>
        </authorList>
    </citation>
    <scope>NUCLEOTIDE SEQUENCE</scope>
    <source>
        <strain evidence="1">Expedition CK06-06</strain>
    </source>
</reference>
<gene>
    <name evidence="1" type="ORF">S06H3_28357</name>
</gene>